<comment type="caution">
    <text evidence="7">The sequence shown here is derived from an EMBL/GenBank/DDBJ whole genome shotgun (WGS) entry which is preliminary data.</text>
</comment>
<dbReference type="NCBIfam" id="TIGR00765">
    <property type="entry name" value="yihY_not_rbn"/>
    <property type="match status" value="1"/>
</dbReference>
<comment type="subcellular location">
    <subcellularLocation>
        <location evidence="1">Cell membrane</location>
        <topology evidence="1">Multi-pass membrane protein</topology>
    </subcellularLocation>
</comment>
<feature type="transmembrane region" description="Helical" evidence="6">
    <location>
        <begin position="93"/>
        <end position="114"/>
    </location>
</feature>
<accession>A0A841TF33</accession>
<evidence type="ECO:0000256" key="3">
    <source>
        <dbReference type="ARBA" id="ARBA00022692"/>
    </source>
</evidence>
<dbReference type="PANTHER" id="PTHR30213">
    <property type="entry name" value="INNER MEMBRANE PROTEIN YHJD"/>
    <property type="match status" value="1"/>
</dbReference>
<organism evidence="7 8">
    <name type="scientific">Cohnella lubricantis</name>
    <dbReference type="NCBI Taxonomy" id="2163172"/>
    <lineage>
        <taxon>Bacteria</taxon>
        <taxon>Bacillati</taxon>
        <taxon>Bacillota</taxon>
        <taxon>Bacilli</taxon>
        <taxon>Bacillales</taxon>
        <taxon>Paenibacillaceae</taxon>
        <taxon>Cohnella</taxon>
    </lineage>
</organism>
<gene>
    <name evidence="7" type="ORF">H4Q31_09585</name>
</gene>
<feature type="transmembrane region" description="Helical" evidence="6">
    <location>
        <begin position="134"/>
        <end position="160"/>
    </location>
</feature>
<evidence type="ECO:0000256" key="1">
    <source>
        <dbReference type="ARBA" id="ARBA00004651"/>
    </source>
</evidence>
<dbReference type="PIRSF" id="PIRSF035875">
    <property type="entry name" value="RNase_BN"/>
    <property type="match status" value="1"/>
</dbReference>
<dbReference type="Proteomes" id="UP000574133">
    <property type="component" value="Unassembled WGS sequence"/>
</dbReference>
<evidence type="ECO:0000256" key="2">
    <source>
        <dbReference type="ARBA" id="ARBA00022475"/>
    </source>
</evidence>
<name>A0A841TF33_9BACL</name>
<keyword evidence="3 6" id="KW-0812">Transmembrane</keyword>
<dbReference type="AlphaFoldDB" id="A0A841TF33"/>
<feature type="transmembrane region" description="Helical" evidence="6">
    <location>
        <begin position="36"/>
        <end position="56"/>
    </location>
</feature>
<feature type="transmembrane region" description="Helical" evidence="6">
    <location>
        <begin position="245"/>
        <end position="267"/>
    </location>
</feature>
<reference evidence="7 8" key="1">
    <citation type="submission" date="2020-08" db="EMBL/GenBank/DDBJ databases">
        <title>Cohnella phylogeny.</title>
        <authorList>
            <person name="Dunlap C."/>
        </authorList>
    </citation>
    <scope>NUCLEOTIDE SEQUENCE [LARGE SCALE GENOMIC DNA]</scope>
    <source>
        <strain evidence="7 8">DSM 103658</strain>
    </source>
</reference>
<sequence length="277" mass="31368">MLLLKLFFRKPIALIRSLVIRLREDDLPSLAAQLSYYLLLAFFPFLIFMFSLLGFVKLSEEDLMDRIVLLLPMDAAKAVRSIVREVTSSPSGALLSFGLIGSVWTASGGINAMIKGLNKAYEESETRRFWIRRLISIAAMLVLALVIMLSMALLVFGQTIQSRLFPLLGITDPWSSMWDMLQWIVPLLALFFVFLLLYRIAPNRRIRWRSVVPGSVFATVAWIASSLLFAFYVNNFGHYSRTYGSLGGIIILLIWLYISSMIVLIGGELNAFVARRK</sequence>
<dbReference type="InterPro" id="IPR017039">
    <property type="entry name" value="Virul_fac_BrkB"/>
</dbReference>
<keyword evidence="8" id="KW-1185">Reference proteome</keyword>
<feature type="transmembrane region" description="Helical" evidence="6">
    <location>
        <begin position="180"/>
        <end position="198"/>
    </location>
</feature>
<evidence type="ECO:0000313" key="7">
    <source>
        <dbReference type="EMBL" id="MBB6677577.1"/>
    </source>
</evidence>
<evidence type="ECO:0000256" key="6">
    <source>
        <dbReference type="SAM" id="Phobius"/>
    </source>
</evidence>
<dbReference type="RefSeq" id="WP_185178853.1">
    <property type="nucleotide sequence ID" value="NZ_CBCSEP010000005.1"/>
</dbReference>
<protein>
    <submittedName>
        <fullName evidence="7">YihY/virulence factor BrkB family protein</fullName>
    </submittedName>
</protein>
<keyword evidence="4 6" id="KW-1133">Transmembrane helix</keyword>
<keyword evidence="2" id="KW-1003">Cell membrane</keyword>
<dbReference type="EMBL" id="JACJVN010000033">
    <property type="protein sequence ID" value="MBB6677577.1"/>
    <property type="molecule type" value="Genomic_DNA"/>
</dbReference>
<feature type="transmembrane region" description="Helical" evidence="6">
    <location>
        <begin position="210"/>
        <end position="233"/>
    </location>
</feature>
<proteinExistence type="predicted"/>
<evidence type="ECO:0000256" key="4">
    <source>
        <dbReference type="ARBA" id="ARBA00022989"/>
    </source>
</evidence>
<evidence type="ECO:0000256" key="5">
    <source>
        <dbReference type="ARBA" id="ARBA00023136"/>
    </source>
</evidence>
<evidence type="ECO:0000313" key="8">
    <source>
        <dbReference type="Proteomes" id="UP000574133"/>
    </source>
</evidence>
<dbReference type="Pfam" id="PF03631">
    <property type="entry name" value="Virul_fac_BrkB"/>
    <property type="match status" value="1"/>
</dbReference>
<dbReference type="PANTHER" id="PTHR30213:SF0">
    <property type="entry name" value="UPF0761 MEMBRANE PROTEIN YIHY"/>
    <property type="match status" value="1"/>
</dbReference>
<dbReference type="GO" id="GO:0005886">
    <property type="term" value="C:plasma membrane"/>
    <property type="evidence" value="ECO:0007669"/>
    <property type="project" value="UniProtKB-SubCell"/>
</dbReference>
<keyword evidence="5 6" id="KW-0472">Membrane</keyword>